<keyword evidence="1" id="KW-0812">Transmembrane</keyword>
<dbReference type="Proteomes" id="UP000094669">
    <property type="component" value="Unassembled WGS sequence"/>
</dbReference>
<organism evidence="2 3">
    <name type="scientific">Leptospira inadai serovar Lyme</name>
    <dbReference type="NCBI Taxonomy" id="293084"/>
    <lineage>
        <taxon>Bacteria</taxon>
        <taxon>Pseudomonadati</taxon>
        <taxon>Spirochaetota</taxon>
        <taxon>Spirochaetia</taxon>
        <taxon>Leptospirales</taxon>
        <taxon>Leptospiraceae</taxon>
        <taxon>Leptospira</taxon>
    </lineage>
</organism>
<keyword evidence="2" id="KW-0456">Lyase</keyword>
<feature type="transmembrane region" description="Helical" evidence="1">
    <location>
        <begin position="150"/>
        <end position="168"/>
    </location>
</feature>
<dbReference type="EMBL" id="MCRM02000006">
    <property type="protein sequence ID" value="PNV75605.1"/>
    <property type="molecule type" value="Genomic_DNA"/>
</dbReference>
<evidence type="ECO:0000313" key="3">
    <source>
        <dbReference type="Proteomes" id="UP000094669"/>
    </source>
</evidence>
<feature type="transmembrane region" description="Helical" evidence="1">
    <location>
        <begin position="106"/>
        <end position="130"/>
    </location>
</feature>
<accession>A0ABX4YK39</accession>
<dbReference type="GO" id="GO:0016829">
    <property type="term" value="F:lyase activity"/>
    <property type="evidence" value="ECO:0007669"/>
    <property type="project" value="UniProtKB-KW"/>
</dbReference>
<proteinExistence type="predicted"/>
<keyword evidence="1" id="KW-0472">Membrane</keyword>
<name>A0ABX4YK39_9LEPT</name>
<sequence length="228" mass="25406">MKIELIYETTCPNKEATKKLVQETLLEHRITATFLEINKDDPETPDYYRRFSSPSILVDGKDIDPGSGGNACRLYKDESGRLSGVPSRDLLEYSILRANKVINFSLLSFLPLIGSVFLPVLSCPACYPLYGSLLASLGFSFFDYTPFLKPFVFTLSLIATVGVSLYYDRTKKWKSASFIFLGILLLGLSKLFLEMDSLTIIGISLLVSGFILSKFEADRKVKTVCASC</sequence>
<protein>
    <submittedName>
        <fullName evidence="2">Alkylmercury lyase</fullName>
    </submittedName>
</protein>
<dbReference type="RefSeq" id="WP_010417901.1">
    <property type="nucleotide sequence ID" value="NZ_MCRM02000006.1"/>
</dbReference>
<reference evidence="2" key="1">
    <citation type="submission" date="2018-01" db="EMBL/GenBank/DDBJ databases">
        <title>Genomic characterization of Leptospira inadai serogroup Lyme isolated from captured rat in Brazil and comparative analysis with human reference strain.</title>
        <authorList>
            <person name="Moreno L.Z."/>
            <person name="Loureiro A.P."/>
            <person name="Miraglia F."/>
            <person name="Kremer F.S."/>
            <person name="Eslabao M.R."/>
            <person name="Dellagostin O.A."/>
            <person name="Lilenbaum W."/>
            <person name="Moreno A.M."/>
        </authorList>
    </citation>
    <scope>NUCLEOTIDE SEQUENCE [LARGE SCALE GENOMIC DNA]</scope>
    <source>
        <strain evidence="2">M34/99</strain>
    </source>
</reference>
<feature type="transmembrane region" description="Helical" evidence="1">
    <location>
        <begin position="198"/>
        <end position="215"/>
    </location>
</feature>
<feature type="transmembrane region" description="Helical" evidence="1">
    <location>
        <begin position="175"/>
        <end position="192"/>
    </location>
</feature>
<keyword evidence="1" id="KW-1133">Transmembrane helix</keyword>
<evidence type="ECO:0000256" key="1">
    <source>
        <dbReference type="SAM" id="Phobius"/>
    </source>
</evidence>
<keyword evidence="3" id="KW-1185">Reference proteome</keyword>
<comment type="caution">
    <text evidence="2">The sequence shown here is derived from an EMBL/GenBank/DDBJ whole genome shotgun (WGS) entry which is preliminary data.</text>
</comment>
<evidence type="ECO:0000313" key="2">
    <source>
        <dbReference type="EMBL" id="PNV75605.1"/>
    </source>
</evidence>
<gene>
    <name evidence="2" type="ORF">BES34_008245</name>
</gene>